<dbReference type="Gene3D" id="2.40.160.50">
    <property type="entry name" value="membrane protein fhac: a member of the omp85/tpsb transporter family"/>
    <property type="match status" value="1"/>
</dbReference>
<dbReference type="InterPro" id="IPR039910">
    <property type="entry name" value="D15-like"/>
</dbReference>
<dbReference type="EMBL" id="SADE01000001">
    <property type="protein sequence ID" value="RVU38236.1"/>
    <property type="molecule type" value="Genomic_DNA"/>
</dbReference>
<dbReference type="Proteomes" id="UP000287447">
    <property type="component" value="Unassembled WGS sequence"/>
</dbReference>
<keyword evidence="6" id="KW-1185">Reference proteome</keyword>
<dbReference type="AlphaFoldDB" id="A0A437QUW1"/>
<sequence>MRYSLSFLISTIIVVVLAMGLHGPSQAQESGTQSQPGLSYAVTVDGLDALDSAIGDQIREVGLSYQLQETPPPTQAGLRRRADQDVERFTDTLHSHGYYDATVEAEILPAEAGGPVTLAFKIAPGTVYRLGEVAILRSDVPQGAVADASLLDYLNLVPGAPATADSIIDAEGLLTRQYKLYSFPFAAVTDRRTVIDRETKSMTVHYTVRTGAPARFGNIRVEGLRDVSEDFVLAYVPWTRGAVYNVQLIEEYQRKLARTGLFDSVTVAPDRSDTAIQGGSEVLSVPITITILERDHRSIGFGATYSTEEGPGAHAFWEHRNLFGNGENLRISTEASDIERALTGSFEKPLFRRTDQSLVAEGSIKDVTTDAFDETRASSFVGVERQLTQSWSVTAGPTLELISQNTDETGEDDLILVGFRTGFKFDNTDNFLDPTRGSRIQVDVSPFHDFGGFNESFLSSSLHTSHYLSVDDDGDYVIAGRTRVGTIVGAERARVPAANLFFAGGGGSVRAFGFQRLGPLDGDLDPIGGRSVVELGLEFRARITESFGIVPFFEGGNVYEEELPEFGELDLQWGAGLGFRYYTAIGPVRLDIAVPIDKRENIDDDYQFYVSLGQAF</sequence>
<feature type="domain" description="POTRA" evidence="4">
    <location>
        <begin position="214"/>
        <end position="294"/>
    </location>
</feature>
<dbReference type="Pfam" id="PF07244">
    <property type="entry name" value="POTRA"/>
    <property type="match status" value="1"/>
</dbReference>
<accession>A0A437QUW1</accession>
<dbReference type="GO" id="GO:0019867">
    <property type="term" value="C:outer membrane"/>
    <property type="evidence" value="ECO:0007669"/>
    <property type="project" value="InterPro"/>
</dbReference>
<keyword evidence="2" id="KW-1134">Transmembrane beta strand</keyword>
<dbReference type="InterPro" id="IPR000184">
    <property type="entry name" value="Bac_surfAg_D15"/>
</dbReference>
<evidence type="ECO:0000256" key="3">
    <source>
        <dbReference type="ARBA" id="ARBA00023136"/>
    </source>
</evidence>
<proteinExistence type="predicted"/>
<dbReference type="PANTHER" id="PTHR12815:SF42">
    <property type="entry name" value="BACTERIAL SURFACE ANTIGEN (D15) DOMAIN-CONTAINING PROTEIN"/>
    <property type="match status" value="1"/>
</dbReference>
<keyword evidence="2" id="KW-0812">Transmembrane</keyword>
<comment type="subcellular location">
    <subcellularLocation>
        <location evidence="1">Membrane</location>
    </subcellularLocation>
</comment>
<dbReference type="PROSITE" id="PS51779">
    <property type="entry name" value="POTRA"/>
    <property type="match status" value="1"/>
</dbReference>
<dbReference type="OrthoDB" id="9769707at2"/>
<dbReference type="PANTHER" id="PTHR12815">
    <property type="entry name" value="SORTING AND ASSEMBLY MACHINERY SAMM50 PROTEIN FAMILY MEMBER"/>
    <property type="match status" value="1"/>
</dbReference>
<organism evidence="5 6">
    <name type="scientific">Hwanghaeella grinnelliae</name>
    <dbReference type="NCBI Taxonomy" id="2500179"/>
    <lineage>
        <taxon>Bacteria</taxon>
        <taxon>Pseudomonadati</taxon>
        <taxon>Pseudomonadota</taxon>
        <taxon>Alphaproteobacteria</taxon>
        <taxon>Rhodospirillales</taxon>
        <taxon>Rhodospirillaceae</taxon>
        <taxon>Hwanghaeella</taxon>
    </lineage>
</organism>
<dbReference type="InterPro" id="IPR010827">
    <property type="entry name" value="BamA/TamA_POTRA"/>
</dbReference>
<evidence type="ECO:0000259" key="4">
    <source>
        <dbReference type="PROSITE" id="PS51779"/>
    </source>
</evidence>
<evidence type="ECO:0000256" key="2">
    <source>
        <dbReference type="ARBA" id="ARBA00022452"/>
    </source>
</evidence>
<dbReference type="InterPro" id="IPR034746">
    <property type="entry name" value="POTRA"/>
</dbReference>
<dbReference type="Pfam" id="PF01103">
    <property type="entry name" value="Omp85"/>
    <property type="match status" value="1"/>
</dbReference>
<comment type="caution">
    <text evidence="5">The sequence shown here is derived from an EMBL/GenBank/DDBJ whole genome shotgun (WGS) entry which is preliminary data.</text>
</comment>
<dbReference type="Gene3D" id="3.10.20.310">
    <property type="entry name" value="membrane protein fhac"/>
    <property type="match status" value="1"/>
</dbReference>
<reference evidence="6" key="1">
    <citation type="submission" date="2019-01" db="EMBL/GenBank/DDBJ databases">
        <title>Gri0909 isolated from a small marine red alga.</title>
        <authorList>
            <person name="Kim J."/>
            <person name="Jeong S.E."/>
            <person name="Jeon C.O."/>
        </authorList>
    </citation>
    <scope>NUCLEOTIDE SEQUENCE [LARGE SCALE GENOMIC DNA]</scope>
    <source>
        <strain evidence="6">Gri0909</strain>
    </source>
</reference>
<evidence type="ECO:0000313" key="6">
    <source>
        <dbReference type="Proteomes" id="UP000287447"/>
    </source>
</evidence>
<dbReference type="RefSeq" id="WP_127763608.1">
    <property type="nucleotide sequence ID" value="NZ_SADE01000001.1"/>
</dbReference>
<evidence type="ECO:0000313" key="5">
    <source>
        <dbReference type="EMBL" id="RVU38236.1"/>
    </source>
</evidence>
<keyword evidence="3" id="KW-0472">Membrane</keyword>
<name>A0A437QUW1_9PROT</name>
<evidence type="ECO:0000256" key="1">
    <source>
        <dbReference type="ARBA" id="ARBA00004370"/>
    </source>
</evidence>
<gene>
    <name evidence="5" type="ORF">EOI86_02770</name>
</gene>
<protein>
    <submittedName>
        <fullName evidence="5">Outer membrane protein assembly factor</fullName>
    </submittedName>
</protein>